<feature type="active site" evidence="4">
    <location>
        <position position="14"/>
    </location>
</feature>
<gene>
    <name evidence="7" type="primary">ywlE</name>
    <name evidence="7" type="ORF">CLFO_01900</name>
</gene>
<organism evidence="7 8">
    <name type="scientific">Clostridium formicaceticum</name>
    <dbReference type="NCBI Taxonomy" id="1497"/>
    <lineage>
        <taxon>Bacteria</taxon>
        <taxon>Bacillati</taxon>
        <taxon>Bacillota</taxon>
        <taxon>Clostridia</taxon>
        <taxon>Eubacteriales</taxon>
        <taxon>Clostridiaceae</taxon>
        <taxon>Clostridium</taxon>
    </lineage>
</organism>
<dbReference type="EMBL" id="CP020559">
    <property type="protein sequence ID" value="ARE85874.1"/>
    <property type="molecule type" value="Genomic_DNA"/>
</dbReference>
<accession>A0AAC9WEQ6</accession>
<dbReference type="InterPro" id="IPR036196">
    <property type="entry name" value="Ptyr_pPase_sf"/>
</dbReference>
<evidence type="ECO:0000256" key="4">
    <source>
        <dbReference type="PIRSR" id="PIRSR617867-1"/>
    </source>
</evidence>
<evidence type="ECO:0000256" key="5">
    <source>
        <dbReference type="SAM" id="Coils"/>
    </source>
</evidence>
<dbReference type="PANTHER" id="PTHR11717:SF31">
    <property type="entry name" value="LOW MOLECULAR WEIGHT PROTEIN-TYROSINE-PHOSPHATASE ETP-RELATED"/>
    <property type="match status" value="1"/>
</dbReference>
<dbReference type="PRINTS" id="PR00719">
    <property type="entry name" value="LMWPTPASE"/>
</dbReference>
<evidence type="ECO:0000256" key="2">
    <source>
        <dbReference type="ARBA" id="ARBA00022801"/>
    </source>
</evidence>
<dbReference type="RefSeq" id="WP_236905034.1">
    <property type="nucleotide sequence ID" value="NZ_CP017603.1"/>
</dbReference>
<keyword evidence="3" id="KW-0904">Protein phosphatase</keyword>
<dbReference type="InterPro" id="IPR023485">
    <property type="entry name" value="Ptyr_pPase"/>
</dbReference>
<dbReference type="InterPro" id="IPR050438">
    <property type="entry name" value="LMW_PTPase"/>
</dbReference>
<evidence type="ECO:0000313" key="8">
    <source>
        <dbReference type="Proteomes" id="UP000192478"/>
    </source>
</evidence>
<feature type="domain" description="Phosphotyrosine protein phosphatase I" evidence="6">
    <location>
        <begin position="2"/>
        <end position="144"/>
    </location>
</feature>
<reference evidence="7 8" key="1">
    <citation type="submission" date="2017-03" db="EMBL/GenBank/DDBJ databases">
        <title>Complete sequence of Clostridium formicaceticum DSM 92.</title>
        <authorList>
            <person name="Poehlein A."/>
            <person name="Karl M."/>
            <person name="Bengelsdorf F.R."/>
            <person name="Duerre P."/>
            <person name="Daniel R."/>
        </authorList>
    </citation>
    <scope>NUCLEOTIDE SEQUENCE [LARGE SCALE GENOMIC DNA]</scope>
    <source>
        <strain evidence="7 8">DSM 92</strain>
    </source>
</reference>
<feature type="coiled-coil region" evidence="5">
    <location>
        <begin position="120"/>
        <end position="194"/>
    </location>
</feature>
<comment type="similarity">
    <text evidence="1">Belongs to the low molecular weight phosphotyrosine protein phosphatase family.</text>
</comment>
<dbReference type="Gene3D" id="3.40.50.2300">
    <property type="match status" value="1"/>
</dbReference>
<dbReference type="PANTHER" id="PTHR11717">
    <property type="entry name" value="LOW MOLECULAR WEIGHT PROTEIN TYROSINE PHOSPHATASE"/>
    <property type="match status" value="1"/>
</dbReference>
<evidence type="ECO:0000256" key="1">
    <source>
        <dbReference type="ARBA" id="ARBA00011063"/>
    </source>
</evidence>
<evidence type="ECO:0000256" key="3">
    <source>
        <dbReference type="ARBA" id="ARBA00022912"/>
    </source>
</evidence>
<name>A0AAC9WEQ6_9CLOT</name>
<dbReference type="SMART" id="SM00226">
    <property type="entry name" value="LMWPc"/>
    <property type="match status" value="1"/>
</dbReference>
<dbReference type="Proteomes" id="UP000192478">
    <property type="component" value="Chromosome"/>
</dbReference>
<keyword evidence="2 7" id="KW-0378">Hydrolase</keyword>
<dbReference type="AlphaFoldDB" id="A0AAC9WEQ6"/>
<keyword evidence="5" id="KW-0175">Coiled coil</keyword>
<dbReference type="SUPFAM" id="SSF52788">
    <property type="entry name" value="Phosphotyrosine protein phosphatases I"/>
    <property type="match status" value="1"/>
</dbReference>
<evidence type="ECO:0000313" key="7">
    <source>
        <dbReference type="EMBL" id="ARE85874.1"/>
    </source>
</evidence>
<proteinExistence type="inferred from homology"/>
<dbReference type="InterPro" id="IPR017867">
    <property type="entry name" value="Tyr_phospatase_low_mol_wt"/>
</dbReference>
<feature type="active site" description="Nucleophile" evidence="4">
    <location>
        <position position="8"/>
    </location>
</feature>
<dbReference type="EC" id="3.1.3.48" evidence="7"/>
<dbReference type="GO" id="GO:0004725">
    <property type="term" value="F:protein tyrosine phosphatase activity"/>
    <property type="evidence" value="ECO:0007669"/>
    <property type="project" value="UniProtKB-EC"/>
</dbReference>
<evidence type="ECO:0000259" key="6">
    <source>
        <dbReference type="SMART" id="SM00226"/>
    </source>
</evidence>
<feature type="active site" description="Proton donor" evidence="4">
    <location>
        <position position="121"/>
    </location>
</feature>
<dbReference type="Pfam" id="PF01451">
    <property type="entry name" value="LMWPc"/>
    <property type="match status" value="1"/>
</dbReference>
<sequence>MKTILLVCTGNTCRSSMAEALLKELLKEEKHDLENTKILSAGIIAMKGDRASAASVEVMKEKGICLREHRAKPLTKELIKEADLILTMTTNHKKAVVEMMPEAKEKVYTLKEYVNDGESIDKVLDEIDEVYKKIEQKKQRFLQEHQKRLKELKEKHEGLLRELRIVEQQVTKIEEAFQEEISEQEDQLIRLKGKIPDLDILDPFGQPMDVYRSSAVEIEGNLKKLVKKLKNK</sequence>
<protein>
    <submittedName>
        <fullName evidence="7">Low molecular weight protein-tyrosine-phosphatase YwlE</fullName>
        <ecNumber evidence="7">3.1.3.48</ecNumber>
    </submittedName>
</protein>